<evidence type="ECO:0000256" key="3">
    <source>
        <dbReference type="ARBA" id="ARBA00022801"/>
    </source>
</evidence>
<evidence type="ECO:0000256" key="4">
    <source>
        <dbReference type="SAM" id="MobiDB-lite"/>
    </source>
</evidence>
<evidence type="ECO:0000259" key="6">
    <source>
        <dbReference type="PROSITE" id="PS50600"/>
    </source>
</evidence>
<keyword evidence="3" id="KW-0378">Hydrolase</keyword>
<sequence>MTHIETAPTDPTHTETPLVSLTHTEKAPAIPAHTGRPPEAPADPTQNETAAASPAHTETAPTHTETDDIHTPLPPSHDVHTPPPPSKRTQHEPDVSESGLPDESTSNRGNPGAGLPPSDPTEIARERWVSKWLRSPYTDPSRPMKEMEVNRKYNAFVNDPNLLFRYIGIDASVSQSFFRELEDPMEWLGIEHVDAYINLLCKRKNDPMEKKQFKRKVAVVDCAFFNELTLIWRQFQPDFHAPLKKVFYPGKFNVPLDLIEYAIGNKPDWGTAWASVDDVIVPCFVGGSHWVFSVVHLHNWNITIYDSNAHLLPNNPKHRQEQVLPLRRLFPLICKQSSYYDVSKRKKQGLTCMKAVRLAPYQFPCQVDGSSCGAFMLKGIESEAAFTWYIVDDILKKLERKSIEDILERYRVHKDEDALHDDIVNFIKRYSDKNKEALHDDIITADWIFVTANLILEVPSAVFDQLSSVHKPQYALVKAFKNHEASFDGTSSVQKWRNALRQAGNIFGFDLRNFKSEAALTRAIVDDILKELKRMHIEDIIKRYRVNKDKDAFHDDIVNFKKRYYSGHKDEEALHDDIVNFIKRHKYEDEEEGDEDKEPKHTSSNIGEQDREAFKNHEASFDRTSSVQKWRDALRQAANLPGFYNLSEFKSEAALTRAIVDDILRKLEHMHIEDEEEAIHDDNVDIREEDSGDEDEEVIPDDNVDIREQEHTFVNTREQEPTIVNIRELDSSHEDEEVIHVPKITAEWIFVTTNLILELPSAVFDQLSSVHKPQYALVSMLLSFTTMLICIIQLAYQGGEAKVGWRWRPKKIPWFYYPSPSDKPFGTVTDFIGLLCAIFQSIFTAIDYALYLQNINDPIEISIWPLVFSFCLMCSTFFKESPKKVFSFCLTCSTFFKESPKEEA</sequence>
<dbReference type="Proteomes" id="UP000323000">
    <property type="component" value="Chromosome 11"/>
</dbReference>
<dbReference type="Gene3D" id="3.40.395.10">
    <property type="entry name" value="Adenoviral Proteinase, Chain A"/>
    <property type="match status" value="1"/>
</dbReference>
<evidence type="ECO:0000256" key="2">
    <source>
        <dbReference type="ARBA" id="ARBA00022670"/>
    </source>
</evidence>
<dbReference type="GO" id="GO:0006508">
    <property type="term" value="P:proteolysis"/>
    <property type="evidence" value="ECO:0007669"/>
    <property type="project" value="UniProtKB-KW"/>
</dbReference>
<keyword evidence="5" id="KW-0812">Transmembrane</keyword>
<dbReference type="OrthoDB" id="1736921at2759"/>
<name>A0A5C7H4C5_9ROSI</name>
<reference evidence="8" key="1">
    <citation type="journal article" date="2019" name="Gigascience">
        <title>De novo genome assembly of the endangered Acer yangbiense, a plant species with extremely small populations endemic to Yunnan Province, China.</title>
        <authorList>
            <person name="Yang J."/>
            <person name="Wariss H.M."/>
            <person name="Tao L."/>
            <person name="Zhang R."/>
            <person name="Yun Q."/>
            <person name="Hollingsworth P."/>
            <person name="Dao Z."/>
            <person name="Luo G."/>
            <person name="Guo H."/>
            <person name="Ma Y."/>
            <person name="Sun W."/>
        </authorList>
    </citation>
    <scope>NUCLEOTIDE SEQUENCE [LARGE SCALE GENOMIC DNA]</scope>
    <source>
        <strain evidence="8">cv. Malutang</strain>
    </source>
</reference>
<organism evidence="7 8">
    <name type="scientific">Acer yangbiense</name>
    <dbReference type="NCBI Taxonomy" id="1000413"/>
    <lineage>
        <taxon>Eukaryota</taxon>
        <taxon>Viridiplantae</taxon>
        <taxon>Streptophyta</taxon>
        <taxon>Embryophyta</taxon>
        <taxon>Tracheophyta</taxon>
        <taxon>Spermatophyta</taxon>
        <taxon>Magnoliopsida</taxon>
        <taxon>eudicotyledons</taxon>
        <taxon>Gunneridae</taxon>
        <taxon>Pentapetalae</taxon>
        <taxon>rosids</taxon>
        <taxon>malvids</taxon>
        <taxon>Sapindales</taxon>
        <taxon>Sapindaceae</taxon>
        <taxon>Hippocastanoideae</taxon>
        <taxon>Acereae</taxon>
        <taxon>Acer</taxon>
    </lineage>
</organism>
<dbReference type="PANTHER" id="PTHR48473">
    <property type="entry name" value="TIR DOMAIN-CONTAINING PROTEIN"/>
    <property type="match status" value="1"/>
</dbReference>
<dbReference type="PROSITE" id="PS50600">
    <property type="entry name" value="ULP_PROTEASE"/>
    <property type="match status" value="1"/>
</dbReference>
<accession>A0A5C7H4C5</accession>
<proteinExistence type="inferred from homology"/>
<evidence type="ECO:0000313" key="8">
    <source>
        <dbReference type="Proteomes" id="UP000323000"/>
    </source>
</evidence>
<dbReference type="InterPro" id="IPR003653">
    <property type="entry name" value="Peptidase_C48_C"/>
</dbReference>
<feature type="compositionally biased region" description="Low complexity" evidence="4">
    <location>
        <begin position="48"/>
        <end position="63"/>
    </location>
</feature>
<feature type="domain" description="Ubiquitin-like protease family profile" evidence="6">
    <location>
        <begin position="171"/>
        <end position="383"/>
    </location>
</feature>
<dbReference type="Pfam" id="PF02902">
    <property type="entry name" value="Peptidase_C48"/>
    <property type="match status" value="1"/>
</dbReference>
<dbReference type="PANTHER" id="PTHR48473:SF1">
    <property type="entry name" value="TIR DOMAIN-CONTAINING PROTEIN"/>
    <property type="match status" value="1"/>
</dbReference>
<comment type="caution">
    <text evidence="7">The sequence shown here is derived from an EMBL/GenBank/DDBJ whole genome shotgun (WGS) entry which is preliminary data.</text>
</comment>
<comment type="similarity">
    <text evidence="1">Belongs to the peptidase C48 family.</text>
</comment>
<keyword evidence="2" id="KW-0645">Protease</keyword>
<feature type="compositionally biased region" description="Polar residues" evidence="4">
    <location>
        <begin position="9"/>
        <end position="22"/>
    </location>
</feature>
<evidence type="ECO:0000256" key="1">
    <source>
        <dbReference type="ARBA" id="ARBA00005234"/>
    </source>
</evidence>
<keyword evidence="5" id="KW-1133">Transmembrane helix</keyword>
<dbReference type="InterPro" id="IPR000157">
    <property type="entry name" value="TIR_dom"/>
</dbReference>
<evidence type="ECO:0000256" key="5">
    <source>
        <dbReference type="SAM" id="Phobius"/>
    </source>
</evidence>
<dbReference type="GO" id="GO:0007165">
    <property type="term" value="P:signal transduction"/>
    <property type="evidence" value="ECO:0007669"/>
    <property type="project" value="InterPro"/>
</dbReference>
<feature type="region of interest" description="Disordered" evidence="4">
    <location>
        <begin position="1"/>
        <end position="122"/>
    </location>
</feature>
<feature type="region of interest" description="Disordered" evidence="4">
    <location>
        <begin position="588"/>
        <end position="613"/>
    </location>
</feature>
<dbReference type="Gene3D" id="3.40.50.10140">
    <property type="entry name" value="Toll/interleukin-1 receptor homology (TIR) domain"/>
    <property type="match status" value="2"/>
</dbReference>
<evidence type="ECO:0000313" key="7">
    <source>
        <dbReference type="EMBL" id="TXG51555.1"/>
    </source>
</evidence>
<dbReference type="GO" id="GO:0008234">
    <property type="term" value="F:cysteine-type peptidase activity"/>
    <property type="evidence" value="ECO:0007669"/>
    <property type="project" value="InterPro"/>
</dbReference>
<dbReference type="AlphaFoldDB" id="A0A5C7H4C5"/>
<gene>
    <name evidence="7" type="ORF">EZV62_024079</name>
</gene>
<keyword evidence="5" id="KW-0472">Membrane</keyword>
<dbReference type="Pfam" id="PF01582">
    <property type="entry name" value="TIR"/>
    <property type="match status" value="2"/>
</dbReference>
<protein>
    <recommendedName>
        <fullName evidence="6">Ubiquitin-like protease family profile domain-containing protein</fullName>
    </recommendedName>
</protein>
<dbReference type="SUPFAM" id="SSF54001">
    <property type="entry name" value="Cysteine proteinases"/>
    <property type="match status" value="1"/>
</dbReference>
<keyword evidence="8" id="KW-1185">Reference proteome</keyword>
<dbReference type="EMBL" id="VAHF01000011">
    <property type="protein sequence ID" value="TXG51555.1"/>
    <property type="molecule type" value="Genomic_DNA"/>
</dbReference>
<dbReference type="InterPro" id="IPR035897">
    <property type="entry name" value="Toll_tir_struct_dom_sf"/>
</dbReference>
<feature type="transmembrane region" description="Helical" evidence="5">
    <location>
        <begin position="831"/>
        <end position="849"/>
    </location>
</feature>
<dbReference type="InterPro" id="IPR038765">
    <property type="entry name" value="Papain-like_cys_pep_sf"/>
</dbReference>
<feature type="transmembrane region" description="Helical" evidence="5">
    <location>
        <begin position="775"/>
        <end position="796"/>
    </location>
</feature>
<feature type="transmembrane region" description="Helical" evidence="5">
    <location>
        <begin position="861"/>
        <end position="878"/>
    </location>
</feature>